<accession>A0A5N6JSS9</accession>
<evidence type="ECO:0000256" key="8">
    <source>
        <dbReference type="RuleBase" id="RU000489"/>
    </source>
</evidence>
<sequence>MKNVDEDTGAQLETTLTTTIEKTTTIENWVAVTNQWPPFTASGYTVVADPTLVSSIKSHPLIPQVSPSIDTIASASLAEIGPAASTPSNYIFNSQSNSNIAIYYGQSPLTSSSSLSTQCTYPAIDIVIVAFVTSQTDFSGTSRYPTVNFGVACNFDQTPLMASQARGLLYCPDLAREIKICQGVGKKVLLSLGGYTGTIAFGSEEEAIEFAGLLWGLFGPWEGNELKVDEGLRPFGRIVLDGFDIDSENNQPQYYETLAKTLRYLFSTATDKTYYLSSAPQCPFPDASNPTSMLLLCDFVFVQFYNNPSCEVGSSGHDASIKQWASVLKGEGKDRSLKWFLGAPAWSAAGPTAYANFGSAEAMKAVARHVASERFENFGRVMFWAGPEGLANMGGGKSIIAWAKEGLDI</sequence>
<evidence type="ECO:0000256" key="9">
    <source>
        <dbReference type="RuleBase" id="RU004453"/>
    </source>
</evidence>
<dbReference type="InterPro" id="IPR001579">
    <property type="entry name" value="Glyco_hydro_18_chit_AS"/>
</dbReference>
<dbReference type="InterPro" id="IPR017853">
    <property type="entry name" value="GH"/>
</dbReference>
<comment type="similarity">
    <text evidence="9">Belongs to the glycosyl hydrolase 18 family.</text>
</comment>
<keyword evidence="3 8" id="KW-0378">Hydrolase</keyword>
<dbReference type="PANTHER" id="PTHR45708">
    <property type="entry name" value="ENDOCHITINASE"/>
    <property type="match status" value="1"/>
</dbReference>
<keyword evidence="6 8" id="KW-0326">Glycosidase</keyword>
<dbReference type="PROSITE" id="PS01095">
    <property type="entry name" value="GH18_1"/>
    <property type="match status" value="1"/>
</dbReference>
<dbReference type="PANTHER" id="PTHR45708:SF49">
    <property type="entry name" value="ENDOCHITINASE"/>
    <property type="match status" value="1"/>
</dbReference>
<evidence type="ECO:0000313" key="11">
    <source>
        <dbReference type="EMBL" id="KAB8290772.1"/>
    </source>
</evidence>
<dbReference type="Gene3D" id="3.20.20.80">
    <property type="entry name" value="Glycosidases"/>
    <property type="match status" value="1"/>
</dbReference>
<comment type="caution">
    <text evidence="11">The sequence shown here is derived from an EMBL/GenBank/DDBJ whole genome shotgun (WGS) entry which is preliminary data.</text>
</comment>
<dbReference type="EMBL" id="VIGI01000016">
    <property type="protein sequence ID" value="KAB8290772.1"/>
    <property type="molecule type" value="Genomic_DNA"/>
</dbReference>
<evidence type="ECO:0000256" key="6">
    <source>
        <dbReference type="ARBA" id="ARBA00023295"/>
    </source>
</evidence>
<dbReference type="GO" id="GO:0005576">
    <property type="term" value="C:extracellular region"/>
    <property type="evidence" value="ECO:0007669"/>
    <property type="project" value="TreeGrafter"/>
</dbReference>
<evidence type="ECO:0000256" key="4">
    <source>
        <dbReference type="ARBA" id="ARBA00023024"/>
    </source>
</evidence>
<dbReference type="GO" id="GO:0008843">
    <property type="term" value="F:endochitinase activity"/>
    <property type="evidence" value="ECO:0007669"/>
    <property type="project" value="UniProtKB-EC"/>
</dbReference>
<dbReference type="InterPro" id="IPR050542">
    <property type="entry name" value="Glycosyl_Hydrlase18_Chitinase"/>
</dbReference>
<evidence type="ECO:0000259" key="10">
    <source>
        <dbReference type="PROSITE" id="PS51910"/>
    </source>
</evidence>
<reference evidence="11 12" key="1">
    <citation type="submission" date="2019-06" db="EMBL/GenBank/DDBJ databases">
        <title>Genome Sequence of the Brown Rot Fungal Pathogen Monilinia laxa.</title>
        <authorList>
            <person name="De Miccolis Angelini R.M."/>
            <person name="Landi L."/>
            <person name="Abate D."/>
            <person name="Pollastro S."/>
            <person name="Romanazzi G."/>
            <person name="Faretra F."/>
        </authorList>
    </citation>
    <scope>NUCLEOTIDE SEQUENCE [LARGE SCALE GENOMIC DNA]</scope>
    <source>
        <strain evidence="11 12">Mlax316</strain>
    </source>
</reference>
<dbReference type="EC" id="3.2.1.14" evidence="2"/>
<gene>
    <name evidence="11" type="ORF">EYC80_008409</name>
</gene>
<keyword evidence="12" id="KW-1185">Reference proteome</keyword>
<evidence type="ECO:0000256" key="3">
    <source>
        <dbReference type="ARBA" id="ARBA00022801"/>
    </source>
</evidence>
<dbReference type="SUPFAM" id="SSF51445">
    <property type="entry name" value="(Trans)glycosidases"/>
    <property type="match status" value="1"/>
</dbReference>
<dbReference type="Proteomes" id="UP000326757">
    <property type="component" value="Unassembled WGS sequence"/>
</dbReference>
<dbReference type="InterPro" id="IPR001223">
    <property type="entry name" value="Glyco_hydro18_cat"/>
</dbReference>
<keyword evidence="7" id="KW-0624">Polysaccharide degradation</keyword>
<dbReference type="OrthoDB" id="6020543at2759"/>
<protein>
    <recommendedName>
        <fullName evidence="2">chitinase</fullName>
        <ecNumber evidence="2">3.2.1.14</ecNumber>
    </recommendedName>
</protein>
<evidence type="ECO:0000256" key="7">
    <source>
        <dbReference type="ARBA" id="ARBA00023326"/>
    </source>
</evidence>
<comment type="catalytic activity">
    <reaction evidence="1">
        <text>Random endo-hydrolysis of N-acetyl-beta-D-glucosaminide (1-&gt;4)-beta-linkages in chitin and chitodextrins.</text>
        <dbReference type="EC" id="3.2.1.14"/>
    </reaction>
</comment>
<proteinExistence type="inferred from homology"/>
<dbReference type="Pfam" id="PF00704">
    <property type="entry name" value="Glyco_hydro_18"/>
    <property type="match status" value="1"/>
</dbReference>
<name>A0A5N6JSS9_MONLA</name>
<keyword evidence="4" id="KW-0146">Chitin degradation</keyword>
<evidence type="ECO:0000256" key="1">
    <source>
        <dbReference type="ARBA" id="ARBA00000822"/>
    </source>
</evidence>
<keyword evidence="5" id="KW-0119">Carbohydrate metabolism</keyword>
<evidence type="ECO:0000256" key="5">
    <source>
        <dbReference type="ARBA" id="ARBA00023277"/>
    </source>
</evidence>
<organism evidence="11 12">
    <name type="scientific">Monilinia laxa</name>
    <name type="common">Brown rot fungus</name>
    <name type="synonym">Sclerotinia laxa</name>
    <dbReference type="NCBI Taxonomy" id="61186"/>
    <lineage>
        <taxon>Eukaryota</taxon>
        <taxon>Fungi</taxon>
        <taxon>Dikarya</taxon>
        <taxon>Ascomycota</taxon>
        <taxon>Pezizomycotina</taxon>
        <taxon>Leotiomycetes</taxon>
        <taxon>Helotiales</taxon>
        <taxon>Sclerotiniaceae</taxon>
        <taxon>Monilinia</taxon>
    </lineage>
</organism>
<evidence type="ECO:0000256" key="2">
    <source>
        <dbReference type="ARBA" id="ARBA00012729"/>
    </source>
</evidence>
<dbReference type="PROSITE" id="PS51910">
    <property type="entry name" value="GH18_2"/>
    <property type="match status" value="1"/>
</dbReference>
<evidence type="ECO:0000313" key="12">
    <source>
        <dbReference type="Proteomes" id="UP000326757"/>
    </source>
</evidence>
<dbReference type="AlphaFoldDB" id="A0A5N6JSS9"/>
<dbReference type="GO" id="GO:0006032">
    <property type="term" value="P:chitin catabolic process"/>
    <property type="evidence" value="ECO:0007669"/>
    <property type="project" value="UniProtKB-KW"/>
</dbReference>
<feature type="domain" description="GH18" evidence="10">
    <location>
        <begin position="98"/>
        <end position="409"/>
    </location>
</feature>
<dbReference type="GO" id="GO:0000272">
    <property type="term" value="P:polysaccharide catabolic process"/>
    <property type="evidence" value="ECO:0007669"/>
    <property type="project" value="UniProtKB-KW"/>
</dbReference>